<dbReference type="Pfam" id="PF02321">
    <property type="entry name" value="OEP"/>
    <property type="match status" value="1"/>
</dbReference>
<evidence type="ECO:0000256" key="2">
    <source>
        <dbReference type="ARBA" id="ARBA00022448"/>
    </source>
</evidence>
<keyword evidence="3" id="KW-1134">Transmembrane beta strand</keyword>
<dbReference type="GO" id="GO:1990281">
    <property type="term" value="C:efflux pump complex"/>
    <property type="evidence" value="ECO:0007669"/>
    <property type="project" value="TreeGrafter"/>
</dbReference>
<dbReference type="SUPFAM" id="SSF56954">
    <property type="entry name" value="Outer membrane efflux proteins (OEP)"/>
    <property type="match status" value="1"/>
</dbReference>
<name>A0A3B1D9M0_9ZZZZ</name>
<reference evidence="7" key="1">
    <citation type="submission" date="2018-06" db="EMBL/GenBank/DDBJ databases">
        <authorList>
            <person name="Zhirakovskaya E."/>
        </authorList>
    </citation>
    <scope>NUCLEOTIDE SEQUENCE</scope>
</reference>
<accession>A0A3B1D9M0</accession>
<evidence type="ECO:0000256" key="6">
    <source>
        <dbReference type="ARBA" id="ARBA00023237"/>
    </source>
</evidence>
<evidence type="ECO:0000256" key="1">
    <source>
        <dbReference type="ARBA" id="ARBA00004442"/>
    </source>
</evidence>
<keyword evidence="6" id="KW-0998">Cell outer membrane</keyword>
<dbReference type="InterPro" id="IPR051906">
    <property type="entry name" value="TolC-like"/>
</dbReference>
<dbReference type="EMBL" id="UOGJ01000064">
    <property type="protein sequence ID" value="VAX35541.1"/>
    <property type="molecule type" value="Genomic_DNA"/>
</dbReference>
<dbReference type="PANTHER" id="PTHR30026">
    <property type="entry name" value="OUTER MEMBRANE PROTEIN TOLC"/>
    <property type="match status" value="1"/>
</dbReference>
<protein>
    <submittedName>
        <fullName evidence="7">Heavy metal RND efflux outer membrane protein, CzcC family</fullName>
    </submittedName>
</protein>
<sequence length="460" mass="52954">MFRYLYIGLGITVFIFTHTNFIFAESSFSKRNHELKSLEDLLNQNDGSIPNVIVDNLTLDEYVRLGLKRNQQLKAVFYQWKASLKKVPQAFSLPDPQFSFTEYIESVETRVGPQNRAFSVKQKLPLPDKLWIRKSKSFKASESVYHRFEQIRLDIVYKITDVYYEYAYLYKAILLTKENMTLLINFESVAQSRYASGLTENQDLLKVQVELGKLESDLYTLQDRRSALMARLNALLNLPETTILPWPKVSFQNVYSKETKEEMEALILKLKKDNPQLLSMDNKVEQNKENVKLAKRAYVPDLTVGFTQVNTGDALNSSLADSGKDAQMVMFSVNVPIWFNRINAEIQEAEAFLQATESSRVNKEKELLSQLAFVHYQYSDALRQSWLYKDGLIPKAVQTLNATKTGYESGKVDFLSLIDAQRMLLNFQLSYYRHAANVQQKLAQINTLIGSIDQTLEGEK</sequence>
<keyword evidence="5" id="KW-0472">Membrane</keyword>
<proteinExistence type="predicted"/>
<gene>
    <name evidence="7" type="ORF">MNBD_UNCLBAC01-2152</name>
</gene>
<evidence type="ECO:0000256" key="4">
    <source>
        <dbReference type="ARBA" id="ARBA00022692"/>
    </source>
</evidence>
<keyword evidence="4" id="KW-0812">Transmembrane</keyword>
<dbReference type="InterPro" id="IPR003423">
    <property type="entry name" value="OMP_efflux"/>
</dbReference>
<dbReference type="PANTHER" id="PTHR30026:SF20">
    <property type="entry name" value="OUTER MEMBRANE PROTEIN TOLC"/>
    <property type="match status" value="1"/>
</dbReference>
<dbReference type="GO" id="GO:0009279">
    <property type="term" value="C:cell outer membrane"/>
    <property type="evidence" value="ECO:0007669"/>
    <property type="project" value="UniProtKB-SubCell"/>
</dbReference>
<dbReference type="GO" id="GO:0015562">
    <property type="term" value="F:efflux transmembrane transporter activity"/>
    <property type="evidence" value="ECO:0007669"/>
    <property type="project" value="InterPro"/>
</dbReference>
<keyword evidence="2" id="KW-0813">Transport</keyword>
<dbReference type="Gene3D" id="1.20.1600.10">
    <property type="entry name" value="Outer membrane efflux proteins (OEP)"/>
    <property type="match status" value="1"/>
</dbReference>
<evidence type="ECO:0000256" key="5">
    <source>
        <dbReference type="ARBA" id="ARBA00023136"/>
    </source>
</evidence>
<evidence type="ECO:0000256" key="3">
    <source>
        <dbReference type="ARBA" id="ARBA00022452"/>
    </source>
</evidence>
<dbReference type="AlphaFoldDB" id="A0A3B1D9M0"/>
<evidence type="ECO:0000313" key="7">
    <source>
        <dbReference type="EMBL" id="VAX35541.1"/>
    </source>
</evidence>
<comment type="subcellular location">
    <subcellularLocation>
        <location evidence="1">Cell outer membrane</location>
    </subcellularLocation>
</comment>
<dbReference type="GO" id="GO:0015288">
    <property type="term" value="F:porin activity"/>
    <property type="evidence" value="ECO:0007669"/>
    <property type="project" value="TreeGrafter"/>
</dbReference>
<organism evidence="7">
    <name type="scientific">hydrothermal vent metagenome</name>
    <dbReference type="NCBI Taxonomy" id="652676"/>
    <lineage>
        <taxon>unclassified sequences</taxon>
        <taxon>metagenomes</taxon>
        <taxon>ecological metagenomes</taxon>
    </lineage>
</organism>